<dbReference type="PANTHER" id="PTHR43401">
    <property type="entry name" value="L-THREONINE 3-DEHYDROGENASE"/>
    <property type="match status" value="1"/>
</dbReference>
<dbReference type="SUPFAM" id="SSF50129">
    <property type="entry name" value="GroES-like"/>
    <property type="match status" value="1"/>
</dbReference>
<evidence type="ECO:0000259" key="4">
    <source>
        <dbReference type="Pfam" id="PF08240"/>
    </source>
</evidence>
<dbReference type="Pfam" id="PF00107">
    <property type="entry name" value="ADH_zinc_N"/>
    <property type="match status" value="1"/>
</dbReference>
<feature type="domain" description="Alcohol dehydrogenase-like N-terminal" evidence="4">
    <location>
        <begin position="27"/>
        <end position="93"/>
    </location>
</feature>
<reference evidence="6" key="1">
    <citation type="submission" date="2016-10" db="EMBL/GenBank/DDBJ databases">
        <authorList>
            <person name="Varghese N."/>
            <person name="Submissions S."/>
        </authorList>
    </citation>
    <scope>NUCLEOTIDE SEQUENCE [LARGE SCALE GENOMIC DNA]</scope>
    <source>
        <strain evidence="6">DSM 43161</strain>
    </source>
</reference>
<organism evidence="5 6">
    <name type="scientific">Geodermatophilus obscurus</name>
    <dbReference type="NCBI Taxonomy" id="1861"/>
    <lineage>
        <taxon>Bacteria</taxon>
        <taxon>Bacillati</taxon>
        <taxon>Actinomycetota</taxon>
        <taxon>Actinomycetes</taxon>
        <taxon>Geodermatophilales</taxon>
        <taxon>Geodermatophilaceae</taxon>
        <taxon>Geodermatophilus</taxon>
    </lineage>
</organism>
<keyword evidence="2" id="KW-0560">Oxidoreductase</keyword>
<dbReference type="InterPro" id="IPR011032">
    <property type="entry name" value="GroES-like_sf"/>
</dbReference>
<dbReference type="PANTHER" id="PTHR43401:SF2">
    <property type="entry name" value="L-THREONINE 3-DEHYDROGENASE"/>
    <property type="match status" value="1"/>
</dbReference>
<dbReference type="InterPro" id="IPR013154">
    <property type="entry name" value="ADH-like_N"/>
</dbReference>
<dbReference type="AlphaFoldDB" id="A0A1I5CJY9"/>
<protein>
    <submittedName>
        <fullName evidence="5">Threonine dehydrogenase</fullName>
    </submittedName>
</protein>
<feature type="domain" description="Alcohol dehydrogenase-like C-terminal" evidence="3">
    <location>
        <begin position="156"/>
        <end position="265"/>
    </location>
</feature>
<dbReference type="EMBL" id="FOWE01000001">
    <property type="protein sequence ID" value="SFN87340.1"/>
    <property type="molecule type" value="Genomic_DNA"/>
</dbReference>
<dbReference type="InterPro" id="IPR050129">
    <property type="entry name" value="Zn_alcohol_dh"/>
</dbReference>
<proteinExistence type="predicted"/>
<name>A0A1I5CJY9_9ACTN</name>
<comment type="cofactor">
    <cofactor evidence="1">
        <name>Zn(2+)</name>
        <dbReference type="ChEBI" id="CHEBI:29105"/>
    </cofactor>
</comment>
<evidence type="ECO:0000313" key="5">
    <source>
        <dbReference type="EMBL" id="SFN87340.1"/>
    </source>
</evidence>
<dbReference type="SUPFAM" id="SSF51735">
    <property type="entry name" value="NAD(P)-binding Rossmann-fold domains"/>
    <property type="match status" value="1"/>
</dbReference>
<dbReference type="Gene3D" id="3.40.50.720">
    <property type="entry name" value="NAD(P)-binding Rossmann-like Domain"/>
    <property type="match status" value="1"/>
</dbReference>
<keyword evidence="6" id="KW-1185">Reference proteome</keyword>
<dbReference type="RefSeq" id="WP_075011790.1">
    <property type="nucleotide sequence ID" value="NZ_FOWE01000001.1"/>
</dbReference>
<evidence type="ECO:0000259" key="3">
    <source>
        <dbReference type="Pfam" id="PF00107"/>
    </source>
</evidence>
<evidence type="ECO:0000256" key="2">
    <source>
        <dbReference type="ARBA" id="ARBA00023002"/>
    </source>
</evidence>
<dbReference type="Proteomes" id="UP000183642">
    <property type="component" value="Unassembled WGS sequence"/>
</dbReference>
<sequence>MWAQTLSGPFRFEQVEVAAPDPAALAPGHVLLAPRAGAICGSDLPNFRGGLWPHPAAEDGWGATRAPGFPMHETVGEVVASRHPGHSPGDLVVGWASMFDGIAELVVTDGEGLAPYDAALPPTTAVMLQPLACVLYAVEQLGDVSGQRVAVIGQGPIGLLFSSVLQARGAARVTGVDPVDRSDDAAVFGVDEVVTARAERWAAGLSDADRPSVVVEAVGHQVSTLQPALDAVAHGGQVFYFGVPDDPVYPFDMMTFLRKNLTLRSGVALERRRVLADAGTYLAGHPELRERYVTHVHPVADVQAAFTAAIAPRPGQLKIAVDMT</sequence>
<evidence type="ECO:0000256" key="1">
    <source>
        <dbReference type="ARBA" id="ARBA00001947"/>
    </source>
</evidence>
<accession>A0A1I5CJY9</accession>
<dbReference type="Gene3D" id="3.90.180.10">
    <property type="entry name" value="Medium-chain alcohol dehydrogenases, catalytic domain"/>
    <property type="match status" value="2"/>
</dbReference>
<gene>
    <name evidence="5" type="ORF">SAMN05660359_00366</name>
</gene>
<dbReference type="GO" id="GO:0016491">
    <property type="term" value="F:oxidoreductase activity"/>
    <property type="evidence" value="ECO:0007669"/>
    <property type="project" value="UniProtKB-KW"/>
</dbReference>
<dbReference type="InterPro" id="IPR036291">
    <property type="entry name" value="NAD(P)-bd_dom_sf"/>
</dbReference>
<dbReference type="OrthoDB" id="9797931at2"/>
<dbReference type="Pfam" id="PF08240">
    <property type="entry name" value="ADH_N"/>
    <property type="match status" value="1"/>
</dbReference>
<evidence type="ECO:0000313" key="6">
    <source>
        <dbReference type="Proteomes" id="UP000183642"/>
    </source>
</evidence>
<dbReference type="InterPro" id="IPR013149">
    <property type="entry name" value="ADH-like_C"/>
</dbReference>